<feature type="domain" description="AMP-binding enzyme C-terminal" evidence="2">
    <location>
        <begin position="488"/>
        <end position="563"/>
    </location>
</feature>
<dbReference type="OrthoDB" id="9803968at2"/>
<gene>
    <name evidence="3" type="ORF">BB934_36765</name>
</gene>
<evidence type="ECO:0000259" key="2">
    <source>
        <dbReference type="Pfam" id="PF13193"/>
    </source>
</evidence>
<evidence type="ECO:0000313" key="3">
    <source>
        <dbReference type="EMBL" id="ANY83784.1"/>
    </source>
</evidence>
<reference evidence="3" key="1">
    <citation type="submission" date="2016-07" db="EMBL/GenBank/DDBJ databases">
        <title>Microvirga ossetica sp. nov. a new species of rhizobia isolated from root nodules of the legume species Vicia alpestris Steven originated from North Ossetia region in the Caucasus.</title>
        <authorList>
            <person name="Safronova V.I."/>
            <person name="Kuznetsova I.G."/>
            <person name="Sazanova A.L."/>
            <person name="Belimov A."/>
            <person name="Andronov E."/>
            <person name="Osledkin Y.S."/>
            <person name="Onishchuk O.P."/>
            <person name="Kurchak O.N."/>
            <person name="Shaposhnikov A.I."/>
            <person name="Willems A."/>
            <person name="Tikhonovich I.A."/>
        </authorList>
    </citation>
    <scope>NUCLEOTIDE SEQUENCE [LARGE SCALE GENOMIC DNA]</scope>
    <source>
        <strain evidence="3">V5/3M</strain>
        <plasmid evidence="3">unnamed3</plasmid>
    </source>
</reference>
<dbReference type="InterPro" id="IPR025110">
    <property type="entry name" value="AMP-bd_C"/>
</dbReference>
<dbReference type="Gene3D" id="3.40.50.12780">
    <property type="entry name" value="N-terminal domain of ligase-like"/>
    <property type="match status" value="1"/>
</dbReference>
<dbReference type="GO" id="GO:0016878">
    <property type="term" value="F:acid-thiol ligase activity"/>
    <property type="evidence" value="ECO:0007669"/>
    <property type="project" value="UniProtKB-ARBA"/>
</dbReference>
<dbReference type="Pfam" id="PF13193">
    <property type="entry name" value="AMP-binding_C"/>
    <property type="match status" value="1"/>
</dbReference>
<geneLocation type="plasmid" evidence="3">
    <name>unnamed3</name>
</geneLocation>
<dbReference type="AlphaFoldDB" id="A0A1B2EUY7"/>
<name>A0A1B2EUY7_9HYPH</name>
<dbReference type="InterPro" id="IPR000873">
    <property type="entry name" value="AMP-dep_synth/lig_dom"/>
</dbReference>
<feature type="domain" description="AMP-dependent synthetase/ligase" evidence="1">
    <location>
        <begin position="31"/>
        <end position="434"/>
    </location>
</feature>
<dbReference type="Gene3D" id="3.30.300.30">
    <property type="match status" value="1"/>
</dbReference>
<dbReference type="PANTHER" id="PTHR43767">
    <property type="entry name" value="LONG-CHAIN-FATTY-ACID--COA LIGASE"/>
    <property type="match status" value="1"/>
</dbReference>
<sequence>MPIRNLADIEAIETQPLADRGLPQTTYEALAAAAKRTPDARALSFFLTPDSFERVFTWTYAELLADVTRVANAFHAFGVSADHPVAFVLPNLPETHFTIWGGEAAGVAFAINHLLEPSLIAELLRAARVRVLVTLAPAPGLDLWTKLAPHVQTLPDLRVVAWVDLSPYAGDAAGPPRDGEPRPPASGLEIVDFRRALQEQPSDRLVAPRGISQASSSSYVCTGGTTGLPKIAARTHGNEVFDAWALAQILGPSATQRTFFCGLPLFHVNAQIVTGLLPWMQGDHVVLGTPEGYRGKGLITRFWEIVSRFRVSMFSGVPTIYAPLLDLPIGDNDVSSLEFALCGAAPMPAKLIESFEAKTGIKILEGYGLTEGTCASSVNLPEGERRAGSIGMRIPYQQMRAVILDDDGRFLRMAEIHETGTLAIKGPNVFSGYLDAEHNKDVWIDIEGEPWLNTGDLGRQDEDGRFWLSGRRKELIVRSGHNIDPKLIEDALLRHPAVALAAAIARPDAYAGEIPVAYVQTQPGTMVTGQELLDFATASIPERAAVPKQVKVVPALPMTGVGKIFKPALQQLEIETVVRAEALNTGATIAEVEHVRDARGAHVIRVRTDAGVTALRSALDRYAFKSEVLEGTISPSTGEEAKS</sequence>
<dbReference type="InterPro" id="IPR045851">
    <property type="entry name" value="AMP-bd_C_sf"/>
</dbReference>
<proteinExistence type="predicted"/>
<accession>A0A1B2EUY7</accession>
<dbReference type="PANTHER" id="PTHR43767:SF1">
    <property type="entry name" value="NONRIBOSOMAL PEPTIDE SYNTHASE PES1 (EUROFUNG)-RELATED"/>
    <property type="match status" value="1"/>
</dbReference>
<dbReference type="NCBIfam" id="NF005714">
    <property type="entry name" value="PRK07529.1"/>
    <property type="match status" value="1"/>
</dbReference>
<keyword evidence="3" id="KW-0614">Plasmid</keyword>
<organism evidence="3">
    <name type="scientific">Microvirga ossetica</name>
    <dbReference type="NCBI Taxonomy" id="1882682"/>
    <lineage>
        <taxon>Bacteria</taxon>
        <taxon>Pseudomonadati</taxon>
        <taxon>Pseudomonadota</taxon>
        <taxon>Alphaproteobacteria</taxon>
        <taxon>Hyphomicrobiales</taxon>
        <taxon>Methylobacteriaceae</taxon>
        <taxon>Microvirga</taxon>
    </lineage>
</organism>
<dbReference type="InterPro" id="IPR050237">
    <property type="entry name" value="ATP-dep_AMP-bd_enzyme"/>
</dbReference>
<evidence type="ECO:0000259" key="1">
    <source>
        <dbReference type="Pfam" id="PF00501"/>
    </source>
</evidence>
<dbReference type="KEGG" id="moc:BB934_36765"/>
<protein>
    <submittedName>
        <fullName evidence="3">Acyl-CoA synthetase</fullName>
    </submittedName>
</protein>
<dbReference type="SUPFAM" id="SSF56801">
    <property type="entry name" value="Acetyl-CoA synthetase-like"/>
    <property type="match status" value="1"/>
</dbReference>
<dbReference type="InterPro" id="IPR042099">
    <property type="entry name" value="ANL_N_sf"/>
</dbReference>
<dbReference type="Pfam" id="PF00501">
    <property type="entry name" value="AMP-binding"/>
    <property type="match status" value="1"/>
</dbReference>
<dbReference type="EMBL" id="CP016618">
    <property type="protein sequence ID" value="ANY83784.1"/>
    <property type="molecule type" value="Genomic_DNA"/>
</dbReference>
<dbReference type="RefSeq" id="WP_099514764.1">
    <property type="nucleotide sequence ID" value="NZ_CP016618.1"/>
</dbReference>